<evidence type="ECO:0000313" key="6">
    <source>
        <dbReference type="Proteomes" id="UP000518605"/>
    </source>
</evidence>
<dbReference type="Proteomes" id="UP000518605">
    <property type="component" value="Unassembled WGS sequence"/>
</dbReference>
<keyword evidence="2" id="KW-0238">DNA-binding</keyword>
<dbReference type="PANTHER" id="PTHR30146:SF147">
    <property type="entry name" value="HTH-TYPE TRANSCRIPTIONAL REGULATOR DEGA"/>
    <property type="match status" value="1"/>
</dbReference>
<dbReference type="Pfam" id="PF00356">
    <property type="entry name" value="LacI"/>
    <property type="match status" value="1"/>
</dbReference>
<keyword evidence="6" id="KW-1185">Reference proteome</keyword>
<feature type="domain" description="HTH lacI-type" evidence="4">
    <location>
        <begin position="3"/>
        <end position="57"/>
    </location>
</feature>
<dbReference type="PROSITE" id="PS00356">
    <property type="entry name" value="HTH_LACI_1"/>
    <property type="match status" value="1"/>
</dbReference>
<dbReference type="Pfam" id="PF13377">
    <property type="entry name" value="Peripla_BP_3"/>
    <property type="match status" value="1"/>
</dbReference>
<keyword evidence="3" id="KW-0804">Transcription</keyword>
<keyword evidence="1" id="KW-0805">Transcription regulation</keyword>
<evidence type="ECO:0000256" key="3">
    <source>
        <dbReference type="ARBA" id="ARBA00023163"/>
    </source>
</evidence>
<dbReference type="GO" id="GO:0000976">
    <property type="term" value="F:transcription cis-regulatory region binding"/>
    <property type="evidence" value="ECO:0007669"/>
    <property type="project" value="TreeGrafter"/>
</dbReference>
<evidence type="ECO:0000313" key="5">
    <source>
        <dbReference type="EMBL" id="MBB3152304.1"/>
    </source>
</evidence>
<evidence type="ECO:0000256" key="2">
    <source>
        <dbReference type="ARBA" id="ARBA00023125"/>
    </source>
</evidence>
<dbReference type="Gene3D" id="3.40.50.2300">
    <property type="match status" value="2"/>
</dbReference>
<comment type="caution">
    <text evidence="5">The sequence shown here is derived from an EMBL/GenBank/DDBJ whole genome shotgun (WGS) entry which is preliminary data.</text>
</comment>
<gene>
    <name evidence="5" type="ORF">FHS16_002350</name>
</gene>
<dbReference type="CDD" id="cd06267">
    <property type="entry name" value="PBP1_LacI_sugar_binding-like"/>
    <property type="match status" value="1"/>
</dbReference>
<dbReference type="InterPro" id="IPR000843">
    <property type="entry name" value="HTH_LacI"/>
</dbReference>
<evidence type="ECO:0000259" key="4">
    <source>
        <dbReference type="PROSITE" id="PS50932"/>
    </source>
</evidence>
<dbReference type="InterPro" id="IPR028082">
    <property type="entry name" value="Peripla_BP_I"/>
</dbReference>
<dbReference type="SUPFAM" id="SSF53822">
    <property type="entry name" value="Periplasmic binding protein-like I"/>
    <property type="match status" value="1"/>
</dbReference>
<dbReference type="PRINTS" id="PR00036">
    <property type="entry name" value="HTHLACI"/>
</dbReference>
<reference evidence="5 6" key="1">
    <citation type="submission" date="2020-08" db="EMBL/GenBank/DDBJ databases">
        <title>Genomic Encyclopedia of Type Strains, Phase III (KMG-III): the genomes of soil and plant-associated and newly described type strains.</title>
        <authorList>
            <person name="Whitman W."/>
        </authorList>
    </citation>
    <scope>NUCLEOTIDE SEQUENCE [LARGE SCALE GENOMIC DNA]</scope>
    <source>
        <strain evidence="5 6">CECT 8234</strain>
    </source>
</reference>
<dbReference type="InterPro" id="IPR046335">
    <property type="entry name" value="LacI/GalR-like_sensor"/>
</dbReference>
<dbReference type="InterPro" id="IPR010982">
    <property type="entry name" value="Lambda_DNA-bd_dom_sf"/>
</dbReference>
<accession>A0A7W5G9L5</accession>
<dbReference type="SMART" id="SM00354">
    <property type="entry name" value="HTH_LACI"/>
    <property type="match status" value="1"/>
</dbReference>
<proteinExistence type="predicted"/>
<dbReference type="AlphaFoldDB" id="A0A7W5G9L5"/>
<dbReference type="RefSeq" id="WP_183562064.1">
    <property type="nucleotide sequence ID" value="NZ_CBCSLB010000003.1"/>
</dbReference>
<organism evidence="5 6">
    <name type="scientific">Paenibacillus endophyticus</name>
    <dbReference type="NCBI Taxonomy" id="1294268"/>
    <lineage>
        <taxon>Bacteria</taxon>
        <taxon>Bacillati</taxon>
        <taxon>Bacillota</taxon>
        <taxon>Bacilli</taxon>
        <taxon>Bacillales</taxon>
        <taxon>Paenibacillaceae</taxon>
        <taxon>Paenibacillus</taxon>
    </lineage>
</organism>
<dbReference type="SUPFAM" id="SSF47413">
    <property type="entry name" value="lambda repressor-like DNA-binding domains"/>
    <property type="match status" value="1"/>
</dbReference>
<dbReference type="EMBL" id="JACHXW010000005">
    <property type="protein sequence ID" value="MBB3152304.1"/>
    <property type="molecule type" value="Genomic_DNA"/>
</dbReference>
<name>A0A7W5G9L5_9BACL</name>
<dbReference type="PROSITE" id="PS50932">
    <property type="entry name" value="HTH_LACI_2"/>
    <property type="match status" value="1"/>
</dbReference>
<dbReference type="CDD" id="cd01392">
    <property type="entry name" value="HTH_LacI"/>
    <property type="match status" value="1"/>
</dbReference>
<dbReference type="PANTHER" id="PTHR30146">
    <property type="entry name" value="LACI-RELATED TRANSCRIPTIONAL REPRESSOR"/>
    <property type="match status" value="1"/>
</dbReference>
<evidence type="ECO:0000256" key="1">
    <source>
        <dbReference type="ARBA" id="ARBA00023015"/>
    </source>
</evidence>
<dbReference type="Gene3D" id="1.10.260.40">
    <property type="entry name" value="lambda repressor-like DNA-binding domains"/>
    <property type="match status" value="1"/>
</dbReference>
<dbReference type="GO" id="GO:0003700">
    <property type="term" value="F:DNA-binding transcription factor activity"/>
    <property type="evidence" value="ECO:0007669"/>
    <property type="project" value="TreeGrafter"/>
</dbReference>
<sequence length="338" mass="36828">MKATIYDIAREAGVSIATVSKVMNDKGKISAARRNQILSIMQRLQYQPSAIASALTGKHTYTLGLLIPDIANPFFAEVARAVEDRGHQFGYCVIICSTDNKDERIERYMTVLKQKQVDGIIIGTGLENHAMLEELRSIIPIVVIGREVTPLDVPTVVADDYRGGRLAAEHLLALGHVRMAVLAESLLISSSRDRLRGFQDAIEDAGYALPDDSIIACGHVLEDSKARVVKLLRGGNRPSGLFCFNDLLAVGALQAAKESNVHVPSELSVVSFDNTILASVTNPPLTSIAQPMNQLGEAAVDLLLRQFEHGDLVHQRVSLRTELIVRQSTDAAHPLKLL</sequence>
<protein>
    <submittedName>
        <fullName evidence="5">LacI family transcriptional regulator</fullName>
    </submittedName>
</protein>